<dbReference type="GO" id="GO:0005975">
    <property type="term" value="P:carbohydrate metabolic process"/>
    <property type="evidence" value="ECO:0007669"/>
    <property type="project" value="InterPro"/>
</dbReference>
<dbReference type="InterPro" id="IPR012341">
    <property type="entry name" value="6hp_glycosidase-like_sf"/>
</dbReference>
<dbReference type="EMBL" id="SWDX01000004">
    <property type="protein sequence ID" value="TKC61287.1"/>
    <property type="molecule type" value="Genomic_DNA"/>
</dbReference>
<keyword evidence="1" id="KW-0732">Signal</keyword>
<dbReference type="RefSeq" id="WP_136880381.1">
    <property type="nucleotide sequence ID" value="NZ_SWDX01000004.1"/>
</dbReference>
<protein>
    <recommendedName>
        <fullName evidence="2">Glycosyl hydrolase family 95 catalytic domain-containing protein</fullName>
    </recommendedName>
</protein>
<gene>
    <name evidence="3" type="ORF">FBD94_12150</name>
</gene>
<sequence length="758" mass="85698">MKKAILPRILLILLFAMPCLQAASQSRSELNWPKFLSGCDLVFDDLSANWNEGVFTGNGLLGTMIYRDTENGLRIDIGRSDVRDHQSGNTSPLLAKARLPIGHFLVKPVGKITKVSARLDLWNAEIRGVIYTDKGSIEFRNLTFSDSDVIYYSAAYKGEERGFTWQWVPEESVSSRTKYSHIKVPDNYKGNPTGQLVKNGETQVYDQSLNAGGGYATAWQQQNTALGTDFLITVAFSKEGQQYVNKAVQTLKSFKSVPISSHIQQHQQWWHRYYPQSFLTIPDSRMQSFYWMQQYKLASGTRADKPALDLMGPWFKQTPWPAYWLNLNIQLTYSPLYTANRLNIATSLMRIIDEQQVNLIKNVPKEYQHDAAAIARASGADLVAPVKLLAGSTADISNGEAELSNLTWILYYYWQHYRYSMDKTVLNKLYPLLKRSINYPLHLLKKENDGKWHFSVKTHSPEYPVGKGTDTNYDLALLNWGCKTLLQVNDELKLNDPLAAKWKDVSDNLVAYPQDENGFRIAADVPFSQSHRHYSHLLMVYPLYLVNWDQPENQNLIKKSLAHWHSFPTALQGYSFTGGASIYAMMGNGDAARDYLNQLFDKFVKPNTMYLESGPVIETPLAAAASIQELYLQYWNNTARVFPAVPTNWANASFENLRTEGAFLLTAVRKSGTTRWIKIESLNGGTLHIKPGFTSTPKLKANPTVKILDMGNQVYSCTIPKGETAVLYLNPEDLKIGVQDVVTYSTNDNSFGKLAKKK</sequence>
<dbReference type="InterPro" id="IPR054363">
    <property type="entry name" value="GH95_cat"/>
</dbReference>
<dbReference type="PANTHER" id="PTHR31084:SF0">
    <property type="entry name" value="ALPHA-L-FUCOSIDASE 2"/>
    <property type="match status" value="1"/>
</dbReference>
<reference evidence="3 4" key="1">
    <citation type="submission" date="2019-04" db="EMBL/GenBank/DDBJ databases">
        <title>Pedobacter sp. RP-1-16 sp. nov., isolated from Arctic soil.</title>
        <authorList>
            <person name="Dahal R.H."/>
            <person name="Kim D.-U."/>
        </authorList>
    </citation>
    <scope>NUCLEOTIDE SEQUENCE [LARGE SCALE GENOMIC DNA]</scope>
    <source>
        <strain evidence="3 4">RP-1-16</strain>
    </source>
</reference>
<feature type="chain" id="PRO_5020184014" description="Glycosyl hydrolase family 95 catalytic domain-containing protein" evidence="1">
    <location>
        <begin position="23"/>
        <end position="758"/>
    </location>
</feature>
<feature type="signal peptide" evidence="1">
    <location>
        <begin position="1"/>
        <end position="22"/>
    </location>
</feature>
<accession>A0A4U1GBK0</accession>
<dbReference type="PANTHER" id="PTHR31084">
    <property type="entry name" value="ALPHA-L-FUCOSIDASE 2"/>
    <property type="match status" value="1"/>
</dbReference>
<comment type="caution">
    <text evidence="3">The sequence shown here is derived from an EMBL/GenBank/DDBJ whole genome shotgun (WGS) entry which is preliminary data.</text>
</comment>
<feature type="domain" description="Glycosyl hydrolase family 95 catalytic" evidence="2">
    <location>
        <begin position="289"/>
        <end position="612"/>
    </location>
</feature>
<evidence type="ECO:0000313" key="4">
    <source>
        <dbReference type="Proteomes" id="UP000309594"/>
    </source>
</evidence>
<dbReference type="GO" id="GO:0004560">
    <property type="term" value="F:alpha-L-fucosidase activity"/>
    <property type="evidence" value="ECO:0007669"/>
    <property type="project" value="TreeGrafter"/>
</dbReference>
<dbReference type="Proteomes" id="UP000309594">
    <property type="component" value="Unassembled WGS sequence"/>
</dbReference>
<evidence type="ECO:0000259" key="2">
    <source>
        <dbReference type="Pfam" id="PF22124"/>
    </source>
</evidence>
<evidence type="ECO:0000256" key="1">
    <source>
        <dbReference type="SAM" id="SignalP"/>
    </source>
</evidence>
<evidence type="ECO:0000313" key="3">
    <source>
        <dbReference type="EMBL" id="TKC61287.1"/>
    </source>
</evidence>
<proteinExistence type="predicted"/>
<dbReference type="Pfam" id="PF22124">
    <property type="entry name" value="Glyco_hydro_95_cat"/>
    <property type="match status" value="1"/>
</dbReference>
<dbReference type="Gene3D" id="1.50.10.10">
    <property type="match status" value="1"/>
</dbReference>
<dbReference type="InterPro" id="IPR008928">
    <property type="entry name" value="6-hairpin_glycosidase_sf"/>
</dbReference>
<name>A0A4U1GBK0_9SPHI</name>
<dbReference type="SUPFAM" id="SSF48208">
    <property type="entry name" value="Six-hairpin glycosidases"/>
    <property type="match status" value="1"/>
</dbReference>
<organism evidence="3 4">
    <name type="scientific">Pedobacter hiemivivus</name>
    <dbReference type="NCBI Taxonomy" id="2530454"/>
    <lineage>
        <taxon>Bacteria</taxon>
        <taxon>Pseudomonadati</taxon>
        <taxon>Bacteroidota</taxon>
        <taxon>Sphingobacteriia</taxon>
        <taxon>Sphingobacteriales</taxon>
        <taxon>Sphingobacteriaceae</taxon>
        <taxon>Pedobacter</taxon>
    </lineage>
</organism>
<dbReference type="AlphaFoldDB" id="A0A4U1GBK0"/>